<evidence type="ECO:0008006" key="4">
    <source>
        <dbReference type="Google" id="ProtNLM"/>
    </source>
</evidence>
<dbReference type="OrthoDB" id="9091577at2"/>
<gene>
    <name evidence="2" type="ORF">Tchar_02112</name>
</gene>
<evidence type="ECO:0000256" key="1">
    <source>
        <dbReference type="SAM" id="Phobius"/>
    </source>
</evidence>
<dbReference type="EMBL" id="VJON01000039">
    <property type="protein sequence ID" value="TSE32465.1"/>
    <property type="molecule type" value="Genomic_DNA"/>
</dbReference>
<reference evidence="2 3" key="1">
    <citation type="submission" date="2019-07" db="EMBL/GenBank/DDBJ databases">
        <title>Tepidimonas charontis SPSP-6 draft genome.</title>
        <authorList>
            <person name="Da Costa M.S."/>
            <person name="Froufe H.J.C."/>
            <person name="Egas C."/>
            <person name="Albuquerque L."/>
        </authorList>
    </citation>
    <scope>NUCLEOTIDE SEQUENCE [LARGE SCALE GENOMIC DNA]</scope>
    <source>
        <strain evidence="2 3">SPSP-6</strain>
    </source>
</reference>
<accession>A0A554X9E3</accession>
<organism evidence="2 3">
    <name type="scientific">Tepidimonas charontis</name>
    <dbReference type="NCBI Taxonomy" id="2267262"/>
    <lineage>
        <taxon>Bacteria</taxon>
        <taxon>Pseudomonadati</taxon>
        <taxon>Pseudomonadota</taxon>
        <taxon>Betaproteobacteria</taxon>
        <taxon>Burkholderiales</taxon>
        <taxon>Tepidimonas</taxon>
    </lineage>
</organism>
<keyword evidence="1" id="KW-0812">Transmembrane</keyword>
<feature type="transmembrane region" description="Helical" evidence="1">
    <location>
        <begin position="38"/>
        <end position="57"/>
    </location>
</feature>
<evidence type="ECO:0000313" key="2">
    <source>
        <dbReference type="EMBL" id="TSE32465.1"/>
    </source>
</evidence>
<keyword evidence="1" id="KW-1133">Transmembrane helix</keyword>
<dbReference type="Proteomes" id="UP000318294">
    <property type="component" value="Unassembled WGS sequence"/>
</dbReference>
<keyword evidence="1" id="KW-0472">Membrane</keyword>
<dbReference type="AlphaFoldDB" id="A0A554X9E3"/>
<feature type="transmembrane region" description="Helical" evidence="1">
    <location>
        <begin position="63"/>
        <end position="82"/>
    </location>
</feature>
<dbReference type="RefSeq" id="WP_161595506.1">
    <property type="nucleotide sequence ID" value="NZ_VJON01000039.1"/>
</dbReference>
<sequence length="167" mass="18826">MQPEEPPAAAQSLQLARRDSDGWCWLLKRPCALTPRQCGLAFVVACAMSLLVALSFWVAGIGWVLPFAVLELSALAVALLWYGRHALDRELLVLQGGRLCLECEQGGHIERREWPAVWVRVESPAQGERWLELRAGAERFWVGRWATPAQRQQLAHELRWALAHAAR</sequence>
<keyword evidence="3" id="KW-1185">Reference proteome</keyword>
<protein>
    <recommendedName>
        <fullName evidence="4">Integral membrane protein</fullName>
    </recommendedName>
</protein>
<name>A0A554X9E3_9BURK</name>
<evidence type="ECO:0000313" key="3">
    <source>
        <dbReference type="Proteomes" id="UP000318294"/>
    </source>
</evidence>
<dbReference type="InterPro" id="IPR019253">
    <property type="entry name" value="DUF2244_TM"/>
</dbReference>
<dbReference type="Pfam" id="PF10003">
    <property type="entry name" value="DUF2244"/>
    <property type="match status" value="1"/>
</dbReference>
<proteinExistence type="predicted"/>
<comment type="caution">
    <text evidence="2">The sequence shown here is derived from an EMBL/GenBank/DDBJ whole genome shotgun (WGS) entry which is preliminary data.</text>
</comment>